<dbReference type="Pfam" id="PF11563">
    <property type="entry name" value="Protoglobin"/>
    <property type="match status" value="1"/>
</dbReference>
<dbReference type="Proteomes" id="UP001148125">
    <property type="component" value="Unassembled WGS sequence"/>
</dbReference>
<dbReference type="InterPro" id="IPR009050">
    <property type="entry name" value="Globin-like_sf"/>
</dbReference>
<gene>
    <name evidence="2" type="ORF">N7Z68_08880</name>
</gene>
<dbReference type="CDD" id="cd01068">
    <property type="entry name" value="globin_sensor"/>
    <property type="match status" value="1"/>
</dbReference>
<accession>A0ABT5VDJ3</accession>
<evidence type="ECO:0000259" key="1">
    <source>
        <dbReference type="Pfam" id="PF11563"/>
    </source>
</evidence>
<name>A0ABT5VDJ3_9BACI</name>
<reference evidence="2" key="1">
    <citation type="submission" date="2024-05" db="EMBL/GenBank/DDBJ databases">
        <title>Alkalihalobacillus sp. strain MEB203 novel alkaliphilic bacterium from Lonar Lake, India.</title>
        <authorList>
            <person name="Joshi A."/>
            <person name="Thite S."/>
            <person name="Mengade P."/>
        </authorList>
    </citation>
    <scope>NUCLEOTIDE SEQUENCE</scope>
    <source>
        <strain evidence="2">MEB 203</strain>
    </source>
</reference>
<comment type="caution">
    <text evidence="2">The sequence shown here is derived from an EMBL/GenBank/DDBJ whole genome shotgun (WGS) entry which is preliminary data.</text>
</comment>
<sequence>MKRIRTSDHSRLEQIKLTGITEDRLAFLSQYKTTLIPIIPSVVDELYDELLAIDELRHFIDNHSTLTRLKEAQKLYLEQCFSGIIDDAYIVGHVSTVSRKR</sequence>
<keyword evidence="3" id="KW-1185">Reference proteome</keyword>
<dbReference type="InterPro" id="IPR039379">
    <property type="entry name" value="Protoglobin_sensor_dom"/>
</dbReference>
<dbReference type="RefSeq" id="WP_275118124.1">
    <property type="nucleotide sequence ID" value="NZ_JAOTPO010000005.1"/>
</dbReference>
<dbReference type="InterPro" id="IPR012292">
    <property type="entry name" value="Globin/Proto"/>
</dbReference>
<dbReference type="EMBL" id="JAOTPO010000005">
    <property type="protein sequence ID" value="MDE5413499.1"/>
    <property type="molecule type" value="Genomic_DNA"/>
</dbReference>
<dbReference type="InterPro" id="IPR044398">
    <property type="entry name" value="Globin-sensor_dom"/>
</dbReference>
<feature type="domain" description="Globin-sensor" evidence="1">
    <location>
        <begin position="13"/>
        <end position="90"/>
    </location>
</feature>
<organism evidence="2 3">
    <name type="scientific">Alkalihalobacterium chitinilyticum</name>
    <dbReference type="NCBI Taxonomy" id="2980103"/>
    <lineage>
        <taxon>Bacteria</taxon>
        <taxon>Bacillati</taxon>
        <taxon>Bacillota</taxon>
        <taxon>Bacilli</taxon>
        <taxon>Bacillales</taxon>
        <taxon>Bacillaceae</taxon>
        <taxon>Alkalihalobacterium</taxon>
    </lineage>
</organism>
<protein>
    <submittedName>
        <fullName evidence="2">Protoglobin domain-containing protein</fullName>
    </submittedName>
</protein>
<proteinExistence type="predicted"/>
<evidence type="ECO:0000313" key="2">
    <source>
        <dbReference type="EMBL" id="MDE5413499.1"/>
    </source>
</evidence>
<evidence type="ECO:0000313" key="3">
    <source>
        <dbReference type="Proteomes" id="UP001148125"/>
    </source>
</evidence>
<dbReference type="Gene3D" id="1.10.490.10">
    <property type="entry name" value="Globins"/>
    <property type="match status" value="1"/>
</dbReference>
<dbReference type="SUPFAM" id="SSF46458">
    <property type="entry name" value="Globin-like"/>
    <property type="match status" value="1"/>
</dbReference>